<dbReference type="SUPFAM" id="SSF46785">
    <property type="entry name" value="Winged helix' DNA-binding domain"/>
    <property type="match status" value="1"/>
</dbReference>
<dbReference type="SUPFAM" id="SSF55781">
    <property type="entry name" value="GAF domain-like"/>
    <property type="match status" value="1"/>
</dbReference>
<dbReference type="PROSITE" id="PS51077">
    <property type="entry name" value="HTH_ICLR"/>
    <property type="match status" value="1"/>
</dbReference>
<feature type="domain" description="IclR-ED" evidence="5">
    <location>
        <begin position="72"/>
        <end position="265"/>
    </location>
</feature>
<dbReference type="InterPro" id="IPR029016">
    <property type="entry name" value="GAF-like_dom_sf"/>
</dbReference>
<dbReference type="PANTHER" id="PTHR30136">
    <property type="entry name" value="HELIX-TURN-HELIX TRANSCRIPTIONAL REGULATOR, ICLR FAMILY"/>
    <property type="match status" value="1"/>
</dbReference>
<dbReference type="SMART" id="SM00346">
    <property type="entry name" value="HTH_ICLR"/>
    <property type="match status" value="1"/>
</dbReference>
<evidence type="ECO:0000256" key="1">
    <source>
        <dbReference type="ARBA" id="ARBA00023015"/>
    </source>
</evidence>
<dbReference type="PANTHER" id="PTHR30136:SF35">
    <property type="entry name" value="HTH-TYPE TRANSCRIPTIONAL REGULATOR RV1719"/>
    <property type="match status" value="1"/>
</dbReference>
<evidence type="ECO:0000313" key="6">
    <source>
        <dbReference type="EMBL" id="MBR0653179.1"/>
    </source>
</evidence>
<proteinExistence type="predicted"/>
<evidence type="ECO:0000313" key="7">
    <source>
        <dbReference type="Proteomes" id="UP000698752"/>
    </source>
</evidence>
<organism evidence="6 7">
    <name type="scientific">Neoroseomonas terrae</name>
    <dbReference type="NCBI Taxonomy" id="424799"/>
    <lineage>
        <taxon>Bacteria</taxon>
        <taxon>Pseudomonadati</taxon>
        <taxon>Pseudomonadota</taxon>
        <taxon>Alphaproteobacteria</taxon>
        <taxon>Acetobacterales</taxon>
        <taxon>Acetobacteraceae</taxon>
        <taxon>Neoroseomonas</taxon>
    </lineage>
</organism>
<feature type="domain" description="HTH iclR-type" evidence="4">
    <location>
        <begin position="16"/>
        <end position="78"/>
    </location>
</feature>
<keyword evidence="7" id="KW-1185">Reference proteome</keyword>
<keyword evidence="2" id="KW-0238">DNA-binding</keyword>
<keyword evidence="3" id="KW-0804">Transcription</keyword>
<dbReference type="InterPro" id="IPR036388">
    <property type="entry name" value="WH-like_DNA-bd_sf"/>
</dbReference>
<dbReference type="Gene3D" id="1.10.10.10">
    <property type="entry name" value="Winged helix-like DNA-binding domain superfamily/Winged helix DNA-binding domain"/>
    <property type="match status" value="1"/>
</dbReference>
<dbReference type="PROSITE" id="PS51078">
    <property type="entry name" value="ICLR_ED"/>
    <property type="match status" value="1"/>
</dbReference>
<dbReference type="Pfam" id="PF09339">
    <property type="entry name" value="HTH_IclR"/>
    <property type="match status" value="1"/>
</dbReference>
<evidence type="ECO:0000259" key="4">
    <source>
        <dbReference type="PROSITE" id="PS51077"/>
    </source>
</evidence>
<dbReference type="InterPro" id="IPR036390">
    <property type="entry name" value="WH_DNA-bd_sf"/>
</dbReference>
<gene>
    <name evidence="6" type="ORF">GXW78_26220</name>
</gene>
<dbReference type="Pfam" id="PF01614">
    <property type="entry name" value="IclR_C"/>
    <property type="match status" value="1"/>
</dbReference>
<dbReference type="InterPro" id="IPR014757">
    <property type="entry name" value="Tscrpt_reg_IclR_C"/>
</dbReference>
<evidence type="ECO:0000256" key="2">
    <source>
        <dbReference type="ARBA" id="ARBA00023125"/>
    </source>
</evidence>
<accession>A0ABS5EQ69</accession>
<dbReference type="Proteomes" id="UP000698752">
    <property type="component" value="Unassembled WGS sequence"/>
</dbReference>
<evidence type="ECO:0000256" key="3">
    <source>
        <dbReference type="ARBA" id="ARBA00023163"/>
    </source>
</evidence>
<dbReference type="InterPro" id="IPR050707">
    <property type="entry name" value="HTH_MetabolicPath_Reg"/>
</dbReference>
<name>A0ABS5EQ69_9PROT</name>
<dbReference type="Gene3D" id="3.30.450.40">
    <property type="match status" value="1"/>
</dbReference>
<dbReference type="RefSeq" id="WP_211871884.1">
    <property type="nucleotide sequence ID" value="NZ_JAAEDI010000042.1"/>
</dbReference>
<sequence length="265" mass="28371">MTDTNALAVDPKKPKAPAVTTAIAVLSYLAKNPSGAGLTEIARSLGLGKSICFNVLNTMLAESIVIKEERRAIWKLGPRLVQLGYAARTSYPIRSEFRANIPLAVKSVIADPRGLLCVVGQLLLDRKGIVIIDRLFIGERRLGQVQIPIGEVFSMTAPVLGRAFLALNGDDEAIAIATDPNEPRSSDWQPALLKSLAMIRANGYATAIGEYATDVNAAGCAIPARLGQTQYAVCVLGRKEDLPVARLPTLGKALIAATREIQSWD</sequence>
<keyword evidence="1" id="KW-0805">Transcription regulation</keyword>
<comment type="caution">
    <text evidence="6">The sequence shown here is derived from an EMBL/GenBank/DDBJ whole genome shotgun (WGS) entry which is preliminary data.</text>
</comment>
<dbReference type="InterPro" id="IPR005471">
    <property type="entry name" value="Tscrpt_reg_IclR_N"/>
</dbReference>
<protein>
    <submittedName>
        <fullName evidence="6">Helix-turn-helix domain-containing protein</fullName>
    </submittedName>
</protein>
<dbReference type="EMBL" id="JAAEDI010000042">
    <property type="protein sequence ID" value="MBR0653179.1"/>
    <property type="molecule type" value="Genomic_DNA"/>
</dbReference>
<reference evidence="7" key="1">
    <citation type="journal article" date="2021" name="Syst. Appl. Microbiol.">
        <title>Roseomonas hellenica sp. nov., isolated from roots of wild-growing Alkanna tinctoria.</title>
        <authorList>
            <person name="Rat A."/>
            <person name="Naranjo H.D."/>
            <person name="Lebbe L."/>
            <person name="Cnockaert M."/>
            <person name="Krigas N."/>
            <person name="Grigoriadou K."/>
            <person name="Maloupa E."/>
            <person name="Willems A."/>
        </authorList>
    </citation>
    <scope>NUCLEOTIDE SEQUENCE [LARGE SCALE GENOMIC DNA]</scope>
    <source>
        <strain evidence="7">LMG 31159</strain>
    </source>
</reference>
<evidence type="ECO:0000259" key="5">
    <source>
        <dbReference type="PROSITE" id="PS51078"/>
    </source>
</evidence>